<feature type="transmembrane region" description="Helical" evidence="1">
    <location>
        <begin position="254"/>
        <end position="270"/>
    </location>
</feature>
<keyword evidence="1" id="KW-0472">Membrane</keyword>
<reference evidence="2" key="1">
    <citation type="submission" date="2023-07" db="EMBL/GenBank/DDBJ databases">
        <authorList>
            <consortium name="AG Swart"/>
            <person name="Singh M."/>
            <person name="Singh A."/>
            <person name="Seah K."/>
            <person name="Emmerich C."/>
        </authorList>
    </citation>
    <scope>NUCLEOTIDE SEQUENCE</scope>
    <source>
        <strain evidence="2">DP1</strain>
    </source>
</reference>
<sequence length="420" mass="48888">MENRITIDENYIKEVRDESPTDLFHNHLLQRDDDPNEELEEEIALLKKYQSKAYSETIDIIQNFILDAFDEDGRLFEESNCQSGTTINTVYGKLREVAYKHLLRNGKNYDSKTRAITKMLFISKVDGEIFENVRQEAVYYYKKQIGEGKIPLPEEIKNFQDLISKYGIKDKLYQCIAEWYVEAEVSVDIVRRIQMYGILEGHREKLISKKLRKAWELRSNYYIDLEAAFLSMICYLGTKLLAQFNSGFFEVSKITIMMKIIYFIIFRSAISTPIIAAALFSTLGTVFLSLGLQLLFSKLADYKRMREVELAFRDFKVITSNLTWDNQLLQKLCLDSCFYKELGMNVQYQSAASAIEAKLNEMIEGSQKYRDGTVIKQFDSEDKKLKSLVIKDLEDEELGDWIEVTIDENKGHEFLPPPDI</sequence>
<gene>
    <name evidence="2" type="ORF">ECRASSUSDP1_LOCUS8350</name>
</gene>
<feature type="transmembrane region" description="Helical" evidence="1">
    <location>
        <begin position="276"/>
        <end position="296"/>
    </location>
</feature>
<keyword evidence="3" id="KW-1185">Reference proteome</keyword>
<keyword evidence="1" id="KW-0812">Transmembrane</keyword>
<evidence type="ECO:0000256" key="1">
    <source>
        <dbReference type="SAM" id="Phobius"/>
    </source>
</evidence>
<protein>
    <submittedName>
        <fullName evidence="2">Uncharacterized protein</fullName>
    </submittedName>
</protein>
<dbReference type="EMBL" id="CAMPGE010008166">
    <property type="protein sequence ID" value="CAI2367073.1"/>
    <property type="molecule type" value="Genomic_DNA"/>
</dbReference>
<dbReference type="Proteomes" id="UP001295684">
    <property type="component" value="Unassembled WGS sequence"/>
</dbReference>
<comment type="caution">
    <text evidence="2">The sequence shown here is derived from an EMBL/GenBank/DDBJ whole genome shotgun (WGS) entry which is preliminary data.</text>
</comment>
<dbReference type="AlphaFoldDB" id="A0AAD1UDB1"/>
<accession>A0AAD1UDB1</accession>
<proteinExistence type="predicted"/>
<evidence type="ECO:0000313" key="2">
    <source>
        <dbReference type="EMBL" id="CAI2367073.1"/>
    </source>
</evidence>
<evidence type="ECO:0000313" key="3">
    <source>
        <dbReference type="Proteomes" id="UP001295684"/>
    </source>
</evidence>
<keyword evidence="1" id="KW-1133">Transmembrane helix</keyword>
<name>A0AAD1UDB1_EUPCR</name>
<organism evidence="2 3">
    <name type="scientific">Euplotes crassus</name>
    <dbReference type="NCBI Taxonomy" id="5936"/>
    <lineage>
        <taxon>Eukaryota</taxon>
        <taxon>Sar</taxon>
        <taxon>Alveolata</taxon>
        <taxon>Ciliophora</taxon>
        <taxon>Intramacronucleata</taxon>
        <taxon>Spirotrichea</taxon>
        <taxon>Hypotrichia</taxon>
        <taxon>Euplotida</taxon>
        <taxon>Euplotidae</taxon>
        <taxon>Moneuplotes</taxon>
    </lineage>
</organism>